<dbReference type="InterPro" id="IPR051093">
    <property type="entry name" value="Neuroligin/BSAL"/>
</dbReference>
<sequence>MHILKKRIRNALYAPYSALKFQTFNNFKHPPKVIAHCCLARGMKEGNKERTKERLLRDALMAFALFRLKLLLLLIVLANHANVEYHAKRTKTSDEKEIGVASFFANIPKTEVLSDSISPVCPQKLPDISNEQEALERMPKGRLEYLKRLLPHLRNQSEDCLYLNIYAPAMGECLEDLLILSLKVILAEVTQKVGPLQVFMRVRVTLKTEQISCCNIRRALNPTLFQRIQGSTKCEGCVEGPMGCVSSRSHLDRTVRDKLNWRNERQGKSQRYIDTLSGACKGSSEGCCGRTNGKVLGMPRIVNTDSRKIQLNEWIAMRKFTSENAKMQVSENVDMSSKGEVEFQEKPQGDYIPPLCHSHSLVILMSQHFLARDSTTNNTVYTRQYANSLRDISTPTNIILQLKFVAQTKILTMICLLLEIPQHFYSILHIGPRFQPDEEAGNAFLSWRQLEDAVSKITHDIWWQSKNQRLKCLPHHPHKLLEQSVVLPLSLLFYNYNFVQVTSLKKPLKFITHNVLIL</sequence>
<keyword evidence="2" id="KW-1133">Transmembrane helix</keyword>
<dbReference type="STRING" id="166423.A0A0N0U7E2"/>
<feature type="transmembrane region" description="Helical" evidence="2">
    <location>
        <begin position="59"/>
        <end position="78"/>
    </location>
</feature>
<evidence type="ECO:0000256" key="2">
    <source>
        <dbReference type="SAM" id="Phobius"/>
    </source>
</evidence>
<keyword evidence="2" id="KW-0812">Transmembrane</keyword>
<dbReference type="EMBL" id="KQ435701">
    <property type="protein sequence ID" value="KOX80402.1"/>
    <property type="molecule type" value="Genomic_DNA"/>
</dbReference>
<dbReference type="OrthoDB" id="3200163at2759"/>
<dbReference type="Gene3D" id="3.40.50.1820">
    <property type="entry name" value="alpha/beta hydrolase"/>
    <property type="match status" value="1"/>
</dbReference>
<dbReference type="Proteomes" id="UP000053105">
    <property type="component" value="Unassembled WGS sequence"/>
</dbReference>
<keyword evidence="4" id="KW-1185">Reference proteome</keyword>
<proteinExistence type="inferred from homology"/>
<gene>
    <name evidence="3" type="ORF">WN51_06691</name>
</gene>
<reference evidence="3 4" key="1">
    <citation type="submission" date="2015-07" db="EMBL/GenBank/DDBJ databases">
        <title>The genome of Melipona quadrifasciata.</title>
        <authorList>
            <person name="Pan H."/>
            <person name="Kapheim K."/>
        </authorList>
    </citation>
    <scope>NUCLEOTIDE SEQUENCE [LARGE SCALE GENOMIC DNA]</scope>
    <source>
        <strain evidence="3">0111107301</strain>
        <tissue evidence="3">Whole body</tissue>
    </source>
</reference>
<comment type="similarity">
    <text evidence="1">Belongs to the type-B carboxylesterase/lipase family.</text>
</comment>
<keyword evidence="2" id="KW-0472">Membrane</keyword>
<organism evidence="3 4">
    <name type="scientific">Melipona quadrifasciata</name>
    <dbReference type="NCBI Taxonomy" id="166423"/>
    <lineage>
        <taxon>Eukaryota</taxon>
        <taxon>Metazoa</taxon>
        <taxon>Ecdysozoa</taxon>
        <taxon>Arthropoda</taxon>
        <taxon>Hexapoda</taxon>
        <taxon>Insecta</taxon>
        <taxon>Pterygota</taxon>
        <taxon>Neoptera</taxon>
        <taxon>Endopterygota</taxon>
        <taxon>Hymenoptera</taxon>
        <taxon>Apocrita</taxon>
        <taxon>Aculeata</taxon>
        <taxon>Apoidea</taxon>
        <taxon>Anthophila</taxon>
        <taxon>Apidae</taxon>
        <taxon>Melipona</taxon>
    </lineage>
</organism>
<evidence type="ECO:0000313" key="4">
    <source>
        <dbReference type="Proteomes" id="UP000053105"/>
    </source>
</evidence>
<accession>A0A0N0U7E2</accession>
<dbReference type="PROSITE" id="PS00941">
    <property type="entry name" value="CARBOXYLESTERASE_B_2"/>
    <property type="match status" value="1"/>
</dbReference>
<dbReference type="PANTHER" id="PTHR43903">
    <property type="entry name" value="NEUROLIGIN"/>
    <property type="match status" value="1"/>
</dbReference>
<evidence type="ECO:0000313" key="3">
    <source>
        <dbReference type="EMBL" id="KOX80402.1"/>
    </source>
</evidence>
<evidence type="ECO:0000256" key="1">
    <source>
        <dbReference type="ARBA" id="ARBA00005964"/>
    </source>
</evidence>
<dbReference type="InterPro" id="IPR019819">
    <property type="entry name" value="Carboxylesterase_B_CS"/>
</dbReference>
<protein>
    <submittedName>
        <fullName evidence="3">Neuroligin-1</fullName>
    </submittedName>
</protein>
<name>A0A0N0U7E2_9HYME</name>
<dbReference type="InterPro" id="IPR029058">
    <property type="entry name" value="AB_hydrolase_fold"/>
</dbReference>
<dbReference type="AlphaFoldDB" id="A0A0N0U7E2"/>